<proteinExistence type="predicted"/>
<dbReference type="EMBL" id="MN740698">
    <property type="protein sequence ID" value="QHU08620.1"/>
    <property type="molecule type" value="Genomic_DNA"/>
</dbReference>
<reference evidence="1" key="1">
    <citation type="journal article" date="2020" name="Nature">
        <title>Giant virus diversity and host interactions through global metagenomics.</title>
        <authorList>
            <person name="Schulz F."/>
            <person name="Roux S."/>
            <person name="Paez-Espino D."/>
            <person name="Jungbluth S."/>
            <person name="Walsh D.A."/>
            <person name="Denef V.J."/>
            <person name="McMahon K.D."/>
            <person name="Konstantinidis K.T."/>
            <person name="Eloe-Fadrosh E.A."/>
            <person name="Kyrpides N.C."/>
            <person name="Woyke T."/>
        </authorList>
    </citation>
    <scope>NUCLEOTIDE SEQUENCE</scope>
    <source>
        <strain evidence="1">GVMAG-S-1063924-116</strain>
    </source>
</reference>
<protein>
    <submittedName>
        <fullName evidence="1">Uncharacterized protein</fullName>
    </submittedName>
</protein>
<accession>A0A6C0JV94</accession>
<dbReference type="AlphaFoldDB" id="A0A6C0JV94"/>
<organism evidence="1">
    <name type="scientific">viral metagenome</name>
    <dbReference type="NCBI Taxonomy" id="1070528"/>
    <lineage>
        <taxon>unclassified sequences</taxon>
        <taxon>metagenomes</taxon>
        <taxon>organismal metagenomes</taxon>
    </lineage>
</organism>
<sequence>MTFRLSVPISVFTLDLDLSSLAFTLKLKDRDIRCTHAVYTASEYVDLIDRDFPGRVSTNPWALYMSHPDFPRGRVVEVTAEVPSDYFTESIATDESVLNEAGLSDVCTLKEGPLTSTLVGLPPNVRVLQSTLMKWRPHEVPRFDTLSLSCSDGRIYSEISQYKCRRLVSEDTLDVPVNDTVEEVVIPWSKKSWDYVQSVPLPLCRNYPSYLKRVVFLHRFTSATGPTTEYLVAPIVMDIGRNR</sequence>
<name>A0A6C0JV94_9ZZZZ</name>
<evidence type="ECO:0000313" key="1">
    <source>
        <dbReference type="EMBL" id="QHU08620.1"/>
    </source>
</evidence>